<dbReference type="AlphaFoldDB" id="A0A438EEE9"/>
<feature type="compositionally biased region" description="Basic and acidic residues" evidence="1">
    <location>
        <begin position="250"/>
        <end position="272"/>
    </location>
</feature>
<dbReference type="EMBL" id="QGNW01001307">
    <property type="protein sequence ID" value="RVW46186.1"/>
    <property type="molecule type" value="Genomic_DNA"/>
</dbReference>
<dbReference type="Proteomes" id="UP000288805">
    <property type="component" value="Unassembled WGS sequence"/>
</dbReference>
<evidence type="ECO:0000313" key="2">
    <source>
        <dbReference type="EMBL" id="RVW46186.1"/>
    </source>
</evidence>
<reference evidence="2 3" key="1">
    <citation type="journal article" date="2018" name="PLoS Genet.">
        <title>Population sequencing reveals clonal diversity and ancestral inbreeding in the grapevine cultivar Chardonnay.</title>
        <authorList>
            <person name="Roach M.J."/>
            <person name="Johnson D.L."/>
            <person name="Bohlmann J."/>
            <person name="van Vuuren H.J."/>
            <person name="Jones S.J."/>
            <person name="Pretorius I.S."/>
            <person name="Schmidt S.A."/>
            <person name="Borneman A.R."/>
        </authorList>
    </citation>
    <scope>NUCLEOTIDE SEQUENCE [LARGE SCALE GENOMIC DNA]</scope>
    <source>
        <strain evidence="3">cv. Chardonnay</strain>
        <tissue evidence="2">Leaf</tissue>
    </source>
</reference>
<feature type="compositionally biased region" description="Polar residues" evidence="1">
    <location>
        <begin position="223"/>
        <end position="241"/>
    </location>
</feature>
<accession>A0A438EEE9</accession>
<evidence type="ECO:0000256" key="1">
    <source>
        <dbReference type="SAM" id="MobiDB-lite"/>
    </source>
</evidence>
<feature type="region of interest" description="Disordered" evidence="1">
    <location>
        <begin position="218"/>
        <end position="272"/>
    </location>
</feature>
<proteinExistence type="predicted"/>
<sequence length="272" mass="29964">MLGCKLETTPINPNHKLGTDPSGTPIDKGRRFMHAPMNCHMEPVTHILSIEAEFRAIALGICELMWFNTLLKELYVKVDEPMRLYCDKKEKIDEGVICTPFVASKSQLADVFTKASPSNIYSPLIDKLGMLDIFEPGAESPFQNPPSACLSTAKLSQAAGGPPFKQLPLFLSRTNIYFNTLIESTLGGTRTSSFENKQSVGLRVYSSKNSLPEALSPTKITLKGSQSTSHSKTSNPQTTLDHPSPNTPKVRSDIKKGAEVERPRSPKEMRGR</sequence>
<gene>
    <name evidence="2" type="ORF">CK203_076167</name>
</gene>
<comment type="caution">
    <text evidence="2">The sequence shown here is derived from an EMBL/GenBank/DDBJ whole genome shotgun (WGS) entry which is preliminary data.</text>
</comment>
<evidence type="ECO:0000313" key="3">
    <source>
        <dbReference type="Proteomes" id="UP000288805"/>
    </source>
</evidence>
<dbReference type="CDD" id="cd09272">
    <property type="entry name" value="RNase_HI_RT_Ty1"/>
    <property type="match status" value="1"/>
</dbReference>
<feature type="region of interest" description="Disordered" evidence="1">
    <location>
        <begin position="1"/>
        <end position="23"/>
    </location>
</feature>
<protein>
    <submittedName>
        <fullName evidence="2">Uncharacterized protein</fullName>
    </submittedName>
</protein>
<organism evidence="2 3">
    <name type="scientific">Vitis vinifera</name>
    <name type="common">Grape</name>
    <dbReference type="NCBI Taxonomy" id="29760"/>
    <lineage>
        <taxon>Eukaryota</taxon>
        <taxon>Viridiplantae</taxon>
        <taxon>Streptophyta</taxon>
        <taxon>Embryophyta</taxon>
        <taxon>Tracheophyta</taxon>
        <taxon>Spermatophyta</taxon>
        <taxon>Magnoliopsida</taxon>
        <taxon>eudicotyledons</taxon>
        <taxon>Gunneridae</taxon>
        <taxon>Pentapetalae</taxon>
        <taxon>rosids</taxon>
        <taxon>Vitales</taxon>
        <taxon>Vitaceae</taxon>
        <taxon>Viteae</taxon>
        <taxon>Vitis</taxon>
    </lineage>
</organism>
<name>A0A438EEE9_VITVI</name>